<evidence type="ECO:0000259" key="3">
    <source>
        <dbReference type="Pfam" id="PF20153"/>
    </source>
</evidence>
<feature type="domain" description="DUF6535" evidence="3">
    <location>
        <begin position="199"/>
        <end position="234"/>
    </location>
</feature>
<feature type="region of interest" description="Disordered" evidence="1">
    <location>
        <begin position="968"/>
        <end position="990"/>
    </location>
</feature>
<feature type="transmembrane region" description="Helical" evidence="2">
    <location>
        <begin position="210"/>
        <end position="234"/>
    </location>
</feature>
<keyword evidence="2" id="KW-1133">Transmembrane helix</keyword>
<organism evidence="4 5">
    <name type="scientific">Tetrapyrgos nigripes</name>
    <dbReference type="NCBI Taxonomy" id="182062"/>
    <lineage>
        <taxon>Eukaryota</taxon>
        <taxon>Fungi</taxon>
        <taxon>Dikarya</taxon>
        <taxon>Basidiomycota</taxon>
        <taxon>Agaricomycotina</taxon>
        <taxon>Agaricomycetes</taxon>
        <taxon>Agaricomycetidae</taxon>
        <taxon>Agaricales</taxon>
        <taxon>Marasmiineae</taxon>
        <taxon>Marasmiaceae</taxon>
        <taxon>Tetrapyrgos</taxon>
    </lineage>
</organism>
<keyword evidence="2" id="KW-0812">Transmembrane</keyword>
<name>A0A8H5LQ28_9AGAR</name>
<keyword evidence="2" id="KW-0472">Membrane</keyword>
<feature type="transmembrane region" description="Helical" evidence="2">
    <location>
        <begin position="240"/>
        <end position="266"/>
    </location>
</feature>
<dbReference type="InterPro" id="IPR045338">
    <property type="entry name" value="DUF6535"/>
</dbReference>
<reference evidence="4 5" key="1">
    <citation type="journal article" date="2020" name="ISME J.">
        <title>Uncovering the hidden diversity of litter-decomposition mechanisms in mushroom-forming fungi.</title>
        <authorList>
            <person name="Floudas D."/>
            <person name="Bentzer J."/>
            <person name="Ahren D."/>
            <person name="Johansson T."/>
            <person name="Persson P."/>
            <person name="Tunlid A."/>
        </authorList>
    </citation>
    <scope>NUCLEOTIDE SEQUENCE [LARGE SCALE GENOMIC DNA]</scope>
    <source>
        <strain evidence="4 5">CBS 291.85</strain>
    </source>
</reference>
<dbReference type="EMBL" id="JAACJM010000028">
    <property type="protein sequence ID" value="KAF5365211.1"/>
    <property type="molecule type" value="Genomic_DNA"/>
</dbReference>
<comment type="caution">
    <text evidence="4">The sequence shown here is derived from an EMBL/GenBank/DDBJ whole genome shotgun (WGS) entry which is preliminary data.</text>
</comment>
<sequence>MLTIASKHVPDRVQVFFLQAASELEDCESLESSKAFKTFENLPFTAPYAPEKTEDRQNTPFKPTADDEACAKLWSVYIGEAQRYDEELLKGWKQDMEGTLLFSALYSASLTAFLIESYQTLQDDPAQNTVNLLIQISQQLAAVSNGTIPPFQPIPAFLSARANVLAAGYFRAAVDPGLPTQNDDETVTHSSSQSALLPIRRITDFGMHNLVDLIPILLHTSLFFFFAGLVSFLLPVNRPLVYIMAIILAIFLVIYAILTCIPLLYLDAPYHTPLSRALWRIGNTTTSYLVNRHGLVHEGETLTEAILEKSLQDVTERDRSALIYTIRASNDERELLPFIEAISDALCDTRRYSTIRWHNVPLIMPLLETCNPEVNILSRISQFLEKSGSAPEGGYLACSRALWSLSYMLASRGAQRLRLNSNYIPAYREFVHMAMWEFSRVDCPLYKYSAFSAMRFGWLCSLRNSIDNIEKFLLNPEIRITNSERIRRRFALVSEDVKHFRSVVSQDELVFSRLYADGVRRIAGNYPCPYAQLIEVIGNGTNSSNPLEELTELEDVIAPLREDTTWKLMRAHVLLEYLLISQDLVLSGTLPHAFEDMCEDIYPNNKSVIDLDDVGALASHHAAPLLGLKRQLAETQLVVSDLTDTIMVQYSRLFFTIKHAWSETSEAAEARNFVIWYLAQRGDDICVESEYDDDDFARIGDCIIKSFLHEAVQLDLLSKAAWCCLTNHNLRLNTDFVPRLWDALRNVSGFSKDSKENNYSFMKGILHQAILHHFTSQHGQNNEDESSSESSETMSLDNEYLPDYLPLASFPSHAKPRESSFIIAMASCWIDLSRNCDSSGLLKASSDITRWGTMAFGEVDEKRQIAFGQSISNVVKDLVDGDSYPVPFRCYAALDSIWTNFESWDGDFTLDRKTERTWNWGWITSVECATIIADAIGRYKESPAYRFPSEEGQENLLARCREVIEGAAGLEESGQKDKETKENLVPSRSE</sequence>
<protein>
    <recommendedName>
        <fullName evidence="3">DUF6535 domain-containing protein</fullName>
    </recommendedName>
</protein>
<evidence type="ECO:0000313" key="5">
    <source>
        <dbReference type="Proteomes" id="UP000559256"/>
    </source>
</evidence>
<proteinExistence type="predicted"/>
<keyword evidence="5" id="KW-1185">Reference proteome</keyword>
<dbReference type="OrthoDB" id="3221808at2759"/>
<feature type="domain" description="DUF6535" evidence="3">
    <location>
        <begin position="74"/>
        <end position="164"/>
    </location>
</feature>
<evidence type="ECO:0000256" key="1">
    <source>
        <dbReference type="SAM" id="MobiDB-lite"/>
    </source>
</evidence>
<gene>
    <name evidence="4" type="ORF">D9758_005445</name>
</gene>
<feature type="compositionally biased region" description="Basic and acidic residues" evidence="1">
    <location>
        <begin position="973"/>
        <end position="982"/>
    </location>
</feature>
<evidence type="ECO:0000256" key="2">
    <source>
        <dbReference type="SAM" id="Phobius"/>
    </source>
</evidence>
<dbReference type="Pfam" id="PF20153">
    <property type="entry name" value="DUF6535"/>
    <property type="match status" value="2"/>
</dbReference>
<dbReference type="AlphaFoldDB" id="A0A8H5LQ28"/>
<evidence type="ECO:0000313" key="4">
    <source>
        <dbReference type="EMBL" id="KAF5365211.1"/>
    </source>
</evidence>
<dbReference type="Proteomes" id="UP000559256">
    <property type="component" value="Unassembled WGS sequence"/>
</dbReference>
<accession>A0A8H5LQ28</accession>